<dbReference type="Proteomes" id="UP000061010">
    <property type="component" value="Chromosome"/>
</dbReference>
<dbReference type="GO" id="GO:0000155">
    <property type="term" value="F:phosphorelay sensor kinase activity"/>
    <property type="evidence" value="ECO:0007669"/>
    <property type="project" value="InterPro"/>
</dbReference>
<dbReference type="InterPro" id="IPR003594">
    <property type="entry name" value="HATPase_dom"/>
</dbReference>
<dbReference type="Pfam" id="PF02518">
    <property type="entry name" value="HATPase_c"/>
    <property type="match status" value="1"/>
</dbReference>
<dbReference type="InterPro" id="IPR003661">
    <property type="entry name" value="HisK_dim/P_dom"/>
</dbReference>
<evidence type="ECO:0000256" key="10">
    <source>
        <dbReference type="SAM" id="Phobius"/>
    </source>
</evidence>
<evidence type="ECO:0000256" key="2">
    <source>
        <dbReference type="ARBA" id="ARBA00004370"/>
    </source>
</evidence>
<evidence type="ECO:0000256" key="4">
    <source>
        <dbReference type="ARBA" id="ARBA00022553"/>
    </source>
</evidence>
<feature type="transmembrane region" description="Helical" evidence="10">
    <location>
        <begin position="12"/>
        <end position="35"/>
    </location>
</feature>
<comment type="subcellular location">
    <subcellularLocation>
        <location evidence="2">Membrane</location>
    </subcellularLocation>
</comment>
<dbReference type="EC" id="2.7.13.3" evidence="3"/>
<protein>
    <recommendedName>
        <fullName evidence="3">histidine kinase</fullName>
        <ecNumber evidence="3">2.7.13.3</ecNumber>
    </recommendedName>
</protein>
<feature type="domain" description="Histidine kinase" evidence="11">
    <location>
        <begin position="220"/>
        <end position="426"/>
    </location>
</feature>
<keyword evidence="13" id="KW-1185">Reference proteome</keyword>
<dbReference type="PROSITE" id="PS50109">
    <property type="entry name" value="HIS_KIN"/>
    <property type="match status" value="1"/>
</dbReference>
<evidence type="ECO:0000313" key="13">
    <source>
        <dbReference type="Proteomes" id="UP000061010"/>
    </source>
</evidence>
<dbReference type="EMBL" id="CP012900">
    <property type="protein sequence ID" value="ALJ29310.1"/>
    <property type="molecule type" value="Genomic_DNA"/>
</dbReference>
<dbReference type="PRINTS" id="PR00344">
    <property type="entry name" value="BCTRLSENSOR"/>
</dbReference>
<dbReference type="InterPro" id="IPR036097">
    <property type="entry name" value="HisK_dim/P_sf"/>
</dbReference>
<gene>
    <name evidence="12" type="ORF">AOT14_29580</name>
</gene>
<keyword evidence="9 10" id="KW-0472">Membrane</keyword>
<comment type="catalytic activity">
    <reaction evidence="1">
        <text>ATP + protein L-histidine = ADP + protein N-phospho-L-histidine.</text>
        <dbReference type="EC" id="2.7.13.3"/>
    </reaction>
</comment>
<dbReference type="KEGG" id="sacz:AOT14_29580"/>
<feature type="transmembrane region" description="Helical" evidence="10">
    <location>
        <begin position="126"/>
        <end position="145"/>
    </location>
</feature>
<reference evidence="12 13" key="1">
    <citation type="journal article" date="2015" name="Genome Announc.">
        <title>Complete Genome Sequencing of Stenotrophomonas acidaminiphila ZAC14D2_NAIMI4_2, a Multidrug-Resistant Strain Isolated from Sediments of a Polluted River in Mexico, Uncovers New Antibiotic Resistance Genes and a Novel Class-II Lasso Peptide Biosynthesis Gene Cluster.</title>
        <authorList>
            <person name="Vinuesa P."/>
            <person name="Ochoa-Sanchez L.E."/>
        </authorList>
    </citation>
    <scope>NUCLEOTIDE SEQUENCE [LARGE SCALE GENOMIC DNA]</scope>
    <source>
        <strain evidence="12 13">ZAC14D2_NAIMI4_2</strain>
    </source>
</reference>
<evidence type="ECO:0000256" key="5">
    <source>
        <dbReference type="ARBA" id="ARBA00022679"/>
    </source>
</evidence>
<evidence type="ECO:0000313" key="12">
    <source>
        <dbReference type="EMBL" id="ALJ29310.1"/>
    </source>
</evidence>
<dbReference type="GO" id="GO:0005886">
    <property type="term" value="C:plasma membrane"/>
    <property type="evidence" value="ECO:0007669"/>
    <property type="project" value="TreeGrafter"/>
</dbReference>
<evidence type="ECO:0000259" key="11">
    <source>
        <dbReference type="PROSITE" id="PS50109"/>
    </source>
</evidence>
<dbReference type="AlphaFoldDB" id="A0A0S1B2P7"/>
<organism evidence="12 13">
    <name type="scientific">Stenotrophomonas acidaminiphila</name>
    <dbReference type="NCBI Taxonomy" id="128780"/>
    <lineage>
        <taxon>Bacteria</taxon>
        <taxon>Pseudomonadati</taxon>
        <taxon>Pseudomonadota</taxon>
        <taxon>Gammaproteobacteria</taxon>
        <taxon>Lysobacterales</taxon>
        <taxon>Lysobacteraceae</taxon>
        <taxon>Stenotrophomonas</taxon>
    </lineage>
</organism>
<evidence type="ECO:0000256" key="7">
    <source>
        <dbReference type="ARBA" id="ARBA00022777"/>
    </source>
</evidence>
<dbReference type="PATRIC" id="fig|128780.6.peg.2995"/>
<proteinExistence type="predicted"/>
<dbReference type="SMART" id="SM00388">
    <property type="entry name" value="HisKA"/>
    <property type="match status" value="1"/>
</dbReference>
<dbReference type="OrthoDB" id="9121563at2"/>
<evidence type="ECO:0000256" key="6">
    <source>
        <dbReference type="ARBA" id="ARBA00022692"/>
    </source>
</evidence>
<dbReference type="SUPFAM" id="SSF47384">
    <property type="entry name" value="Homodimeric domain of signal transducing histidine kinase"/>
    <property type="match status" value="1"/>
</dbReference>
<dbReference type="PANTHER" id="PTHR45436">
    <property type="entry name" value="SENSOR HISTIDINE KINASE YKOH"/>
    <property type="match status" value="1"/>
</dbReference>
<dbReference type="InterPro" id="IPR050428">
    <property type="entry name" value="TCS_sensor_his_kinase"/>
</dbReference>
<dbReference type="Gene3D" id="1.10.287.130">
    <property type="match status" value="1"/>
</dbReference>
<dbReference type="CDD" id="cd00082">
    <property type="entry name" value="HisKA"/>
    <property type="match status" value="1"/>
</dbReference>
<keyword evidence="5" id="KW-0808">Transferase</keyword>
<dbReference type="SMART" id="SM00387">
    <property type="entry name" value="HATPase_c"/>
    <property type="match status" value="1"/>
</dbReference>
<dbReference type="PANTHER" id="PTHR45436:SF16">
    <property type="entry name" value="HISTIDINE KINASE"/>
    <property type="match status" value="1"/>
</dbReference>
<dbReference type="InterPro" id="IPR005467">
    <property type="entry name" value="His_kinase_dom"/>
</dbReference>
<dbReference type="InterPro" id="IPR036890">
    <property type="entry name" value="HATPase_C_sf"/>
</dbReference>
<accession>A0A0S1B2P7</accession>
<evidence type="ECO:0000256" key="1">
    <source>
        <dbReference type="ARBA" id="ARBA00000085"/>
    </source>
</evidence>
<keyword evidence="7 12" id="KW-0418">Kinase</keyword>
<keyword evidence="8 10" id="KW-1133">Transmembrane helix</keyword>
<evidence type="ECO:0000256" key="8">
    <source>
        <dbReference type="ARBA" id="ARBA00022989"/>
    </source>
</evidence>
<dbReference type="InterPro" id="IPR004358">
    <property type="entry name" value="Sig_transdc_His_kin-like_C"/>
</dbReference>
<keyword evidence="6 10" id="KW-0812">Transmembrane</keyword>
<dbReference type="Gene3D" id="3.30.565.10">
    <property type="entry name" value="Histidine kinase-like ATPase, C-terminal domain"/>
    <property type="match status" value="1"/>
</dbReference>
<keyword evidence="4" id="KW-0597">Phosphoprotein</keyword>
<dbReference type="Pfam" id="PF00512">
    <property type="entry name" value="HisKA"/>
    <property type="match status" value="1"/>
</dbReference>
<sequence length="439" mass="48273">MLHGLPRKIRTAFMLQALLAGLAVLLGGYLVLLVVKFGLVNALLKQEAAHYWELYQASPVQPPPNTSNVRGYLLEAGQSPLSLPPALRGLAPGFHEVGDADELVLVDEKPAGRLYLVFLRSQAQHLAFWFGVVPVLLVLLAVYGASWLTYHVSHRVVSPVTWLARRVSQWDPLYPDASELAPERLPADVQGEVRQLAGALHTMAGRIGDHVARERNFTRDASHELRTPLTVIRMASDMALGAQELSPGLQRSLQRIQRAGRDMEALIDALLILAREANIEPQAEWVEVADVVRYEAANARGSLAGRPVELEVHVAAASPLRVPPQVLHVVVGNLLRNACNHTDSGRVDAYVEADRVVVRDTGIGMSPEALARIFEPFFRVEPERRQGHGLGMPIVHRLCERFGWRIELESEPGHGTTVTVRFARDAGQPDRGVDDVASP</sequence>
<evidence type="ECO:0000256" key="3">
    <source>
        <dbReference type="ARBA" id="ARBA00012438"/>
    </source>
</evidence>
<name>A0A0S1B2P7_9GAMM</name>
<dbReference type="SUPFAM" id="SSF55874">
    <property type="entry name" value="ATPase domain of HSP90 chaperone/DNA topoisomerase II/histidine kinase"/>
    <property type="match status" value="1"/>
</dbReference>
<evidence type="ECO:0000256" key="9">
    <source>
        <dbReference type="ARBA" id="ARBA00023136"/>
    </source>
</evidence>